<organism evidence="1 2">
    <name type="scientific">Periplaneta americana</name>
    <name type="common">American cockroach</name>
    <name type="synonym">Blatta americana</name>
    <dbReference type="NCBI Taxonomy" id="6978"/>
    <lineage>
        <taxon>Eukaryota</taxon>
        <taxon>Metazoa</taxon>
        <taxon>Ecdysozoa</taxon>
        <taxon>Arthropoda</taxon>
        <taxon>Hexapoda</taxon>
        <taxon>Insecta</taxon>
        <taxon>Pterygota</taxon>
        <taxon>Neoptera</taxon>
        <taxon>Polyneoptera</taxon>
        <taxon>Dictyoptera</taxon>
        <taxon>Blattodea</taxon>
        <taxon>Blattoidea</taxon>
        <taxon>Blattidae</taxon>
        <taxon>Blattinae</taxon>
        <taxon>Periplaneta</taxon>
    </lineage>
</organism>
<accession>A0ABQ8TGL1</accession>
<reference evidence="1 2" key="1">
    <citation type="journal article" date="2022" name="Allergy">
        <title>Genome assembly and annotation of Periplaneta americana reveal a comprehensive cockroach allergen profile.</title>
        <authorList>
            <person name="Wang L."/>
            <person name="Xiong Q."/>
            <person name="Saelim N."/>
            <person name="Wang L."/>
            <person name="Nong W."/>
            <person name="Wan A.T."/>
            <person name="Shi M."/>
            <person name="Liu X."/>
            <person name="Cao Q."/>
            <person name="Hui J.H.L."/>
            <person name="Sookrung N."/>
            <person name="Leung T.F."/>
            <person name="Tungtrongchitr A."/>
            <person name="Tsui S.K.W."/>
        </authorList>
    </citation>
    <scope>NUCLEOTIDE SEQUENCE [LARGE SCALE GENOMIC DNA]</scope>
    <source>
        <strain evidence="1">PWHHKU_190912</strain>
    </source>
</reference>
<comment type="caution">
    <text evidence="1">The sequence shown here is derived from an EMBL/GenBank/DDBJ whole genome shotgun (WGS) entry which is preliminary data.</text>
</comment>
<dbReference type="PANTHER" id="PTHR47326:SF1">
    <property type="entry name" value="HTH PSQ-TYPE DOMAIN-CONTAINING PROTEIN"/>
    <property type="match status" value="1"/>
</dbReference>
<gene>
    <name evidence="1" type="ORF">ANN_07052</name>
</gene>
<dbReference type="EMBL" id="JAJSOF020000011">
    <property type="protein sequence ID" value="KAJ4445251.1"/>
    <property type="molecule type" value="Genomic_DNA"/>
</dbReference>
<protein>
    <submittedName>
        <fullName evidence="1">Uncharacterized protein</fullName>
    </submittedName>
</protein>
<keyword evidence="2" id="KW-1185">Reference proteome</keyword>
<sequence length="244" mass="27833">MEIVYKSVRMIGYLPDLTGLATCLTVLLLTGQPSPGCRLRCIGFLEYVPCQQRLQMWFMHNGTPAHSFRNEREHLTLTFQDRWIDWGGPTAWPARSSYLNPLDFWLSRTTSGIFEEKFTPATGIEAGSLVLRIMAVDIGHIRQHTCRTWSQATKGNIEGGGFGPVLWIEFGVAQWSERLVRRTKDPALSRAVASWSKAPCLELALRNARWFESSWEKKFSHEISASVWARCPRSIVMHLGSYDR</sequence>
<dbReference type="InterPro" id="IPR036397">
    <property type="entry name" value="RNaseH_sf"/>
</dbReference>
<proteinExistence type="predicted"/>
<dbReference type="Gene3D" id="3.30.420.10">
    <property type="entry name" value="Ribonuclease H-like superfamily/Ribonuclease H"/>
    <property type="match status" value="1"/>
</dbReference>
<evidence type="ECO:0000313" key="2">
    <source>
        <dbReference type="Proteomes" id="UP001148838"/>
    </source>
</evidence>
<dbReference type="PANTHER" id="PTHR47326">
    <property type="entry name" value="TRANSPOSABLE ELEMENT TC3 TRANSPOSASE-LIKE PROTEIN"/>
    <property type="match status" value="1"/>
</dbReference>
<evidence type="ECO:0000313" key="1">
    <source>
        <dbReference type="EMBL" id="KAJ4445251.1"/>
    </source>
</evidence>
<name>A0ABQ8TGL1_PERAM</name>
<dbReference type="Proteomes" id="UP001148838">
    <property type="component" value="Unassembled WGS sequence"/>
</dbReference>